<dbReference type="GO" id="GO:0034605">
    <property type="term" value="P:cellular response to heat"/>
    <property type="evidence" value="ECO:0007669"/>
    <property type="project" value="InterPro"/>
</dbReference>
<dbReference type="RefSeq" id="WP_158040214.1">
    <property type="nucleotide sequence ID" value="NZ_JACCFV010000001.1"/>
</dbReference>
<dbReference type="InterPro" id="IPR025708">
    <property type="entry name" value="HSP15"/>
</dbReference>
<dbReference type="AlphaFoldDB" id="A0A7J5BUM1"/>
<accession>A0A7J5BUM1</accession>
<dbReference type="SUPFAM" id="SSF55174">
    <property type="entry name" value="Alpha-L RNA-binding motif"/>
    <property type="match status" value="1"/>
</dbReference>
<sequence>MRVDVWLWAVRVFKTRSAATEACRAGHVRIDDERAKAAAPVRVGDTVRVRVAGFDRVLEVAGLLQKRGSAQVAAEHVVDRSPPRPKAGETGVYAVRDRGAGRPTKRERRDLDRLRGR</sequence>
<dbReference type="GO" id="GO:0003727">
    <property type="term" value="F:single-stranded RNA binding"/>
    <property type="evidence" value="ECO:0007669"/>
    <property type="project" value="InterPro"/>
</dbReference>
<evidence type="ECO:0000256" key="3">
    <source>
        <dbReference type="ARBA" id="ARBA00023125"/>
    </source>
</evidence>
<evidence type="ECO:0000313" key="8">
    <source>
        <dbReference type="Proteomes" id="UP000467240"/>
    </source>
</evidence>
<dbReference type="Pfam" id="PF01479">
    <property type="entry name" value="S4"/>
    <property type="match status" value="1"/>
</dbReference>
<evidence type="ECO:0000313" key="7">
    <source>
        <dbReference type="EMBL" id="KAB1658056.1"/>
    </source>
</evidence>
<feature type="compositionally biased region" description="Basic and acidic residues" evidence="5">
    <location>
        <begin position="107"/>
        <end position="117"/>
    </location>
</feature>
<comment type="similarity">
    <text evidence="1">Belongs to the HSP15 family.</text>
</comment>
<dbReference type="PROSITE" id="PS50889">
    <property type="entry name" value="S4"/>
    <property type="match status" value="1"/>
</dbReference>
<dbReference type="EMBL" id="WBJZ01000007">
    <property type="protein sequence ID" value="KAB1658056.1"/>
    <property type="molecule type" value="Genomic_DNA"/>
</dbReference>
<dbReference type="CDD" id="cd00165">
    <property type="entry name" value="S4"/>
    <property type="match status" value="1"/>
</dbReference>
<evidence type="ECO:0000256" key="2">
    <source>
        <dbReference type="ARBA" id="ARBA00022884"/>
    </source>
</evidence>
<dbReference type="Gene3D" id="3.10.290.10">
    <property type="entry name" value="RNA-binding S4 domain"/>
    <property type="match status" value="1"/>
</dbReference>
<dbReference type="InterPro" id="IPR002942">
    <property type="entry name" value="S4_RNA-bd"/>
</dbReference>
<protein>
    <submittedName>
        <fullName evidence="7">RNA-binding S4 domain-containing protein</fullName>
    </submittedName>
</protein>
<dbReference type="OrthoDB" id="9797176at2"/>
<reference evidence="7 8" key="1">
    <citation type="submission" date="2019-09" db="EMBL/GenBank/DDBJ databases">
        <title>Phylogeny of genus Pseudoclavibacter and closely related genus.</title>
        <authorList>
            <person name="Li Y."/>
        </authorList>
    </citation>
    <scope>NUCLEOTIDE SEQUENCE [LARGE SCALE GENOMIC DNA]</scope>
    <source>
        <strain evidence="7 8">DSM 23821</strain>
    </source>
</reference>
<dbReference type="InterPro" id="IPR036986">
    <property type="entry name" value="S4_RNA-bd_sf"/>
</dbReference>
<keyword evidence="3" id="KW-0238">DNA-binding</keyword>
<keyword evidence="2 4" id="KW-0694">RNA-binding</keyword>
<evidence type="ECO:0000256" key="5">
    <source>
        <dbReference type="SAM" id="MobiDB-lite"/>
    </source>
</evidence>
<name>A0A7J5BUM1_9MICO</name>
<feature type="domain" description="RNA-binding S4" evidence="6">
    <location>
        <begin position="1"/>
        <end position="66"/>
    </location>
</feature>
<evidence type="ECO:0000259" key="6">
    <source>
        <dbReference type="SMART" id="SM00363"/>
    </source>
</evidence>
<dbReference type="GO" id="GO:0043023">
    <property type="term" value="F:ribosomal large subunit binding"/>
    <property type="evidence" value="ECO:0007669"/>
    <property type="project" value="InterPro"/>
</dbReference>
<organism evidence="7 8">
    <name type="scientific">Pseudoclavibacter chungangensis</name>
    <dbReference type="NCBI Taxonomy" id="587635"/>
    <lineage>
        <taxon>Bacteria</taxon>
        <taxon>Bacillati</taxon>
        <taxon>Actinomycetota</taxon>
        <taxon>Actinomycetes</taxon>
        <taxon>Micrococcales</taxon>
        <taxon>Microbacteriaceae</taxon>
        <taxon>Pseudoclavibacter</taxon>
    </lineage>
</organism>
<evidence type="ECO:0000256" key="1">
    <source>
        <dbReference type="ARBA" id="ARBA00008396"/>
    </source>
</evidence>
<dbReference type="Proteomes" id="UP000467240">
    <property type="component" value="Unassembled WGS sequence"/>
</dbReference>
<proteinExistence type="inferred from homology"/>
<gene>
    <name evidence="7" type="ORF">F8O01_06785</name>
</gene>
<dbReference type="PIRSF" id="PIRSF016821">
    <property type="entry name" value="HSP15"/>
    <property type="match status" value="1"/>
</dbReference>
<evidence type="ECO:0000256" key="4">
    <source>
        <dbReference type="PROSITE-ProRule" id="PRU00182"/>
    </source>
</evidence>
<keyword evidence="8" id="KW-1185">Reference proteome</keyword>
<dbReference type="SMART" id="SM00363">
    <property type="entry name" value="S4"/>
    <property type="match status" value="1"/>
</dbReference>
<comment type="caution">
    <text evidence="7">The sequence shown here is derived from an EMBL/GenBank/DDBJ whole genome shotgun (WGS) entry which is preliminary data.</text>
</comment>
<feature type="region of interest" description="Disordered" evidence="5">
    <location>
        <begin position="74"/>
        <end position="117"/>
    </location>
</feature>
<dbReference type="GO" id="GO:0003677">
    <property type="term" value="F:DNA binding"/>
    <property type="evidence" value="ECO:0007669"/>
    <property type="project" value="UniProtKB-KW"/>
</dbReference>